<sequence>MSEPDSSSDTAPDTAPDTEPSRPGGLAALSVAEAGALLRAGRLTSVDLVEHALGRIEAHDATLHAFVLVLREQALRRARQADLDLRAGLDRGPLHGIPYALKDIFAAEGVPTTNQSWLTVSDTAAEDSAVEARLRTGGAVLLGKLSTYEFALGGPSRDLPFPAAVNPWNPEHIPSGSSSGAGVAVAAGFLRVAFGSDTAGSIRGPAFHCGVVGLKPTYGSVSGHGATPLSYTMDHFGPLGWTVADTAAAFRAVAGPDTRDPRTRDAPAGQGPDRLDGDVRGLRVAYSTAWYADDPATRPEIVAGIERALAHLDRLGAIVEECELPPYETLDACGRIILAAEGFAVHEHNLRGFPWSFGRYTYQKLMPGAGIGASDLLRALAVRGQLVEEFRRRVFAEHDVLITACGQATASRFEDFPTDWPPPRLANDMQTIPFAVTGHPAMSLPIGFAGNGLPIGLQLVGREFGEADLFRAGAAIEAEFGRRHVRPPAFGTGPDAPRRRPDPDAEPADVRR</sequence>
<dbReference type="Gene3D" id="3.90.1300.10">
    <property type="entry name" value="Amidase signature (AS) domain"/>
    <property type="match status" value="1"/>
</dbReference>
<dbReference type="Pfam" id="PF01425">
    <property type="entry name" value="Amidase"/>
    <property type="match status" value="1"/>
</dbReference>
<evidence type="ECO:0000259" key="2">
    <source>
        <dbReference type="Pfam" id="PF01425"/>
    </source>
</evidence>
<name>A0A1T3NUE1_9ACTN</name>
<reference evidence="3 4" key="1">
    <citation type="submission" date="2017-03" db="EMBL/GenBank/DDBJ databases">
        <title>Draft genome sequence of Streptomyces scabrisporus NF3, endophyte isolated from Amphipterygium adstringens.</title>
        <authorList>
            <person name="Vazquez M."/>
            <person name="Ceapa C.D."/>
            <person name="Rodriguez Luna D."/>
            <person name="Sanchez Esquivel S."/>
        </authorList>
    </citation>
    <scope>NUCLEOTIDE SEQUENCE [LARGE SCALE GENOMIC DNA]</scope>
    <source>
        <strain evidence="3 4">NF3</strain>
    </source>
</reference>
<feature type="region of interest" description="Disordered" evidence="1">
    <location>
        <begin position="1"/>
        <end position="25"/>
    </location>
</feature>
<evidence type="ECO:0000256" key="1">
    <source>
        <dbReference type="SAM" id="MobiDB-lite"/>
    </source>
</evidence>
<proteinExistence type="predicted"/>
<dbReference type="PANTHER" id="PTHR11895:SF176">
    <property type="entry name" value="AMIDASE AMID-RELATED"/>
    <property type="match status" value="1"/>
</dbReference>
<dbReference type="STRING" id="159449.B4N89_05155"/>
<evidence type="ECO:0000313" key="3">
    <source>
        <dbReference type="EMBL" id="OPC80414.1"/>
    </source>
</evidence>
<dbReference type="Proteomes" id="UP000190037">
    <property type="component" value="Unassembled WGS sequence"/>
</dbReference>
<comment type="caution">
    <text evidence="3">The sequence shown here is derived from an EMBL/GenBank/DDBJ whole genome shotgun (WGS) entry which is preliminary data.</text>
</comment>
<feature type="compositionally biased region" description="Basic and acidic residues" evidence="1">
    <location>
        <begin position="496"/>
        <end position="512"/>
    </location>
</feature>
<dbReference type="InterPro" id="IPR036928">
    <property type="entry name" value="AS_sf"/>
</dbReference>
<feature type="compositionally biased region" description="Polar residues" evidence="1">
    <location>
        <begin position="1"/>
        <end position="11"/>
    </location>
</feature>
<feature type="region of interest" description="Disordered" evidence="1">
    <location>
        <begin position="485"/>
        <end position="512"/>
    </location>
</feature>
<dbReference type="OrthoDB" id="182039at2"/>
<dbReference type="GO" id="GO:0003824">
    <property type="term" value="F:catalytic activity"/>
    <property type="evidence" value="ECO:0007669"/>
    <property type="project" value="InterPro"/>
</dbReference>
<protein>
    <recommendedName>
        <fullName evidence="2">Amidase domain-containing protein</fullName>
    </recommendedName>
</protein>
<feature type="region of interest" description="Disordered" evidence="1">
    <location>
        <begin position="253"/>
        <end position="274"/>
    </location>
</feature>
<evidence type="ECO:0000313" key="4">
    <source>
        <dbReference type="Proteomes" id="UP000190037"/>
    </source>
</evidence>
<gene>
    <name evidence="3" type="ORF">B4N89_05155</name>
</gene>
<dbReference type="PANTHER" id="PTHR11895">
    <property type="entry name" value="TRANSAMIDASE"/>
    <property type="match status" value="1"/>
</dbReference>
<dbReference type="RefSeq" id="WP_078974673.1">
    <property type="nucleotide sequence ID" value="NZ_MWQN01000001.1"/>
</dbReference>
<dbReference type="AlphaFoldDB" id="A0A1T3NUE1"/>
<accession>A0A1T3NUE1</accession>
<dbReference type="SUPFAM" id="SSF75304">
    <property type="entry name" value="Amidase signature (AS) enzymes"/>
    <property type="match status" value="1"/>
</dbReference>
<keyword evidence="4" id="KW-1185">Reference proteome</keyword>
<dbReference type="InterPro" id="IPR023631">
    <property type="entry name" value="Amidase_dom"/>
</dbReference>
<dbReference type="EMBL" id="MWQN01000001">
    <property type="protein sequence ID" value="OPC80414.1"/>
    <property type="molecule type" value="Genomic_DNA"/>
</dbReference>
<organism evidence="3 4">
    <name type="scientific">Embleya scabrispora</name>
    <dbReference type="NCBI Taxonomy" id="159449"/>
    <lineage>
        <taxon>Bacteria</taxon>
        <taxon>Bacillati</taxon>
        <taxon>Actinomycetota</taxon>
        <taxon>Actinomycetes</taxon>
        <taxon>Kitasatosporales</taxon>
        <taxon>Streptomycetaceae</taxon>
        <taxon>Embleya</taxon>
    </lineage>
</organism>
<dbReference type="InterPro" id="IPR000120">
    <property type="entry name" value="Amidase"/>
</dbReference>
<feature type="domain" description="Amidase" evidence="2">
    <location>
        <begin position="47"/>
        <end position="469"/>
    </location>
</feature>